<evidence type="ECO:0000256" key="1">
    <source>
        <dbReference type="SAM" id="Coils"/>
    </source>
</evidence>
<feature type="non-terminal residue" evidence="3">
    <location>
        <position position="1"/>
    </location>
</feature>
<sequence>EEEKEREVENLEKEVANLKVQIEAKDSAYKQALIKIDHHQQTANELSILLTNSELQKDLYINQSQEADLRINELESSLERTSHQLSESEKAREKLSYVTSFLESTLFQLQSLEIESLVMREKQMDYVSAKEAELELAANALLDANETIRDLENKFTEKSTYIDSLKEEVKQANDLRIFHEKVASDAISELNRLKDEAELHEKKNSDQSAYIGSLETELRQLRTALVDAKDETKKNENDAQIEIALLKSEIHKGRSKTAAAEAAEARAQGEKSALYNALQQMGLEAEETKKENRMLKEALMQENNEVKTEEEERDENGGELENTKKELENAISRIGEMRARAEQAISRAEAAEKAKAAMEEKMKRRKEHKERRKAALVALREESFSRDFGNSTEINEYDDAASAKNYQPLGKVLNIKF</sequence>
<keyword evidence="1" id="KW-0175">Coiled coil</keyword>
<dbReference type="AlphaFoldDB" id="A0A022R5D1"/>
<name>A0A022R5D1_ERYGU</name>
<evidence type="ECO:0000313" key="4">
    <source>
        <dbReference type="Proteomes" id="UP000030748"/>
    </source>
</evidence>
<protein>
    <submittedName>
        <fullName evidence="3">Uncharacterized protein</fullName>
    </submittedName>
</protein>
<dbReference type="Proteomes" id="UP000030748">
    <property type="component" value="Unassembled WGS sequence"/>
</dbReference>
<gene>
    <name evidence="3" type="ORF">MIMGU_mgv1a021285mg</name>
</gene>
<dbReference type="EMBL" id="KI630593">
    <property type="protein sequence ID" value="EYU35782.1"/>
    <property type="molecule type" value="Genomic_DNA"/>
</dbReference>
<keyword evidence="4" id="KW-1185">Reference proteome</keyword>
<dbReference type="STRING" id="4155.A0A022R5D1"/>
<evidence type="ECO:0000313" key="3">
    <source>
        <dbReference type="EMBL" id="EYU35782.1"/>
    </source>
</evidence>
<proteinExistence type="predicted"/>
<feature type="region of interest" description="Disordered" evidence="2">
    <location>
        <begin position="301"/>
        <end position="325"/>
    </location>
</feature>
<feature type="coiled-coil region" evidence="1">
    <location>
        <begin position="1"/>
        <end position="28"/>
    </location>
</feature>
<dbReference type="eggNOG" id="ENOG502QWB1">
    <property type="taxonomic scope" value="Eukaryota"/>
</dbReference>
<reference evidence="3 4" key="1">
    <citation type="journal article" date="2013" name="Proc. Natl. Acad. Sci. U.S.A.">
        <title>Fine-scale variation in meiotic recombination in Mimulus inferred from population shotgun sequencing.</title>
        <authorList>
            <person name="Hellsten U."/>
            <person name="Wright K.M."/>
            <person name="Jenkins J."/>
            <person name="Shu S."/>
            <person name="Yuan Y."/>
            <person name="Wessler S.R."/>
            <person name="Schmutz J."/>
            <person name="Willis J.H."/>
            <person name="Rokhsar D.S."/>
        </authorList>
    </citation>
    <scope>NUCLEOTIDE SEQUENCE [LARGE SCALE GENOMIC DNA]</scope>
    <source>
        <strain evidence="4">cv. DUN x IM62</strain>
    </source>
</reference>
<feature type="coiled-coil region" evidence="1">
    <location>
        <begin position="64"/>
        <end position="91"/>
    </location>
</feature>
<feature type="compositionally biased region" description="Acidic residues" evidence="2">
    <location>
        <begin position="308"/>
        <end position="318"/>
    </location>
</feature>
<organism evidence="3 4">
    <name type="scientific">Erythranthe guttata</name>
    <name type="common">Yellow monkey flower</name>
    <name type="synonym">Mimulus guttatus</name>
    <dbReference type="NCBI Taxonomy" id="4155"/>
    <lineage>
        <taxon>Eukaryota</taxon>
        <taxon>Viridiplantae</taxon>
        <taxon>Streptophyta</taxon>
        <taxon>Embryophyta</taxon>
        <taxon>Tracheophyta</taxon>
        <taxon>Spermatophyta</taxon>
        <taxon>Magnoliopsida</taxon>
        <taxon>eudicotyledons</taxon>
        <taxon>Gunneridae</taxon>
        <taxon>Pentapetalae</taxon>
        <taxon>asterids</taxon>
        <taxon>lamiids</taxon>
        <taxon>Lamiales</taxon>
        <taxon>Phrymaceae</taxon>
        <taxon>Erythranthe</taxon>
    </lineage>
</organism>
<evidence type="ECO:0000256" key="2">
    <source>
        <dbReference type="SAM" id="MobiDB-lite"/>
    </source>
</evidence>
<accession>A0A022R5D1</accession>
<feature type="coiled-coil region" evidence="1">
    <location>
        <begin position="134"/>
        <end position="249"/>
    </location>
</feature>